<dbReference type="InterPro" id="IPR002750">
    <property type="entry name" value="CobE/GbiG_C"/>
</dbReference>
<name>A0A4V2KT05_9HYPH</name>
<evidence type="ECO:0000313" key="2">
    <source>
        <dbReference type="EMBL" id="TBW35249.1"/>
    </source>
</evidence>
<feature type="domain" description="CobE/GbiG C-terminal" evidence="1">
    <location>
        <begin position="2"/>
        <end position="120"/>
    </location>
</feature>
<comment type="caution">
    <text evidence="2">The sequence shown here is derived from an EMBL/GenBank/DDBJ whole genome shotgun (WGS) entry which is preliminary data.</text>
</comment>
<evidence type="ECO:0000313" key="3">
    <source>
        <dbReference type="Proteomes" id="UP000292781"/>
    </source>
</evidence>
<dbReference type="Gene3D" id="3.30.420.180">
    <property type="entry name" value="CobE/GbiG C-terminal domain"/>
    <property type="match status" value="1"/>
</dbReference>
<dbReference type="EMBL" id="SJFN01000027">
    <property type="protein sequence ID" value="TBW35249.1"/>
    <property type="molecule type" value="Genomic_DNA"/>
</dbReference>
<dbReference type="SUPFAM" id="SSF159664">
    <property type="entry name" value="CobE/GbiG C-terminal domain-like"/>
    <property type="match status" value="1"/>
</dbReference>
<reference evidence="2 3" key="1">
    <citation type="submission" date="2019-02" db="EMBL/GenBank/DDBJ databases">
        <title>Siculibacillus lacustris gen. nov., sp. nov., a new rosette-forming bacterium isolated from a freshwater crater lake (Lake St. Ana, Romania).</title>
        <authorList>
            <person name="Felfoldi T."/>
            <person name="Marton Z."/>
            <person name="Szabo A."/>
            <person name="Mentes A."/>
            <person name="Boka K."/>
            <person name="Marialigeti K."/>
            <person name="Mathe I."/>
            <person name="Koncz M."/>
            <person name="Schumann P."/>
            <person name="Toth E."/>
        </authorList>
    </citation>
    <scope>NUCLEOTIDE SEQUENCE [LARGE SCALE GENOMIC DNA]</scope>
    <source>
        <strain evidence="2 3">SA-279</strain>
    </source>
</reference>
<keyword evidence="3" id="KW-1185">Reference proteome</keyword>
<proteinExistence type="predicted"/>
<sequence>MAVGIGCRTGVSGEAIAALVERALAAADAPALPAALFTVVDKVGEAGIGEAAVRLGLPLVHLPRAALAAVADRVTTRSERVVELFGVPAIAEGAALAGAGRGSRLVVERMAEAGATVAVAIGGATEETT</sequence>
<dbReference type="GO" id="GO:0009236">
    <property type="term" value="P:cobalamin biosynthetic process"/>
    <property type="evidence" value="ECO:0007669"/>
    <property type="project" value="InterPro"/>
</dbReference>
<dbReference type="PANTHER" id="PTHR37477:SF1">
    <property type="entry name" value="COBALT-PRECORRIN-5A HYDROLASE"/>
    <property type="match status" value="1"/>
</dbReference>
<gene>
    <name evidence="2" type="ORF">EYW49_16470</name>
</gene>
<organism evidence="2 3">
    <name type="scientific">Siculibacillus lacustris</name>
    <dbReference type="NCBI Taxonomy" id="1549641"/>
    <lineage>
        <taxon>Bacteria</taxon>
        <taxon>Pseudomonadati</taxon>
        <taxon>Pseudomonadota</taxon>
        <taxon>Alphaproteobacteria</taxon>
        <taxon>Hyphomicrobiales</taxon>
        <taxon>Ancalomicrobiaceae</taxon>
        <taxon>Siculibacillus</taxon>
    </lineage>
</organism>
<dbReference type="AlphaFoldDB" id="A0A4V2KT05"/>
<dbReference type="PANTHER" id="PTHR37477">
    <property type="entry name" value="COBALT-PRECORRIN-5A HYDROLASE"/>
    <property type="match status" value="1"/>
</dbReference>
<dbReference type="InterPro" id="IPR052553">
    <property type="entry name" value="CbiG_hydrolase"/>
</dbReference>
<dbReference type="InterPro" id="IPR036518">
    <property type="entry name" value="CobE/GbiG_C_sf"/>
</dbReference>
<accession>A0A4V2KT05</accession>
<evidence type="ECO:0000259" key="1">
    <source>
        <dbReference type="Pfam" id="PF01890"/>
    </source>
</evidence>
<protein>
    <submittedName>
        <fullName evidence="2">Cobalamin biosynthesis protein</fullName>
    </submittedName>
</protein>
<dbReference type="Proteomes" id="UP000292781">
    <property type="component" value="Unassembled WGS sequence"/>
</dbReference>
<dbReference type="OrthoDB" id="7308095at2"/>
<dbReference type="Pfam" id="PF01890">
    <property type="entry name" value="CbiG_C"/>
    <property type="match status" value="1"/>
</dbReference>